<dbReference type="RefSeq" id="WP_069715675.1">
    <property type="nucleotide sequence ID" value="NZ_MJEH01000003.1"/>
</dbReference>
<dbReference type="OrthoDB" id="9790442at2"/>
<dbReference type="FunFam" id="1.10.10.10:FF:000018">
    <property type="entry name" value="DNA-binding response regulator ResD"/>
    <property type="match status" value="1"/>
</dbReference>
<dbReference type="InterPro" id="IPR036388">
    <property type="entry name" value="WH-like_DNA-bd_sf"/>
</dbReference>
<dbReference type="SMART" id="SM00448">
    <property type="entry name" value="REC"/>
    <property type="match status" value="1"/>
</dbReference>
<evidence type="ECO:0000259" key="9">
    <source>
        <dbReference type="PROSITE" id="PS50110"/>
    </source>
</evidence>
<evidence type="ECO:0000256" key="6">
    <source>
        <dbReference type="ARBA" id="ARBA00023163"/>
    </source>
</evidence>
<dbReference type="GO" id="GO:0032993">
    <property type="term" value="C:protein-DNA complex"/>
    <property type="evidence" value="ECO:0007669"/>
    <property type="project" value="TreeGrafter"/>
</dbReference>
<keyword evidence="2 7" id="KW-0597">Phosphoprotein</keyword>
<protein>
    <submittedName>
        <fullName evidence="11">DNA-binding response regulator</fullName>
    </submittedName>
</protein>
<dbReference type="Proteomes" id="UP000095209">
    <property type="component" value="Unassembled WGS sequence"/>
</dbReference>
<keyword evidence="5 8" id="KW-0238">DNA-binding</keyword>
<dbReference type="CDD" id="cd17574">
    <property type="entry name" value="REC_OmpR"/>
    <property type="match status" value="1"/>
</dbReference>
<dbReference type="SMART" id="SM00862">
    <property type="entry name" value="Trans_reg_C"/>
    <property type="match status" value="1"/>
</dbReference>
<dbReference type="SUPFAM" id="SSF52172">
    <property type="entry name" value="CheY-like"/>
    <property type="match status" value="1"/>
</dbReference>
<dbReference type="GO" id="GO:0006355">
    <property type="term" value="P:regulation of DNA-templated transcription"/>
    <property type="evidence" value="ECO:0007669"/>
    <property type="project" value="InterPro"/>
</dbReference>
<evidence type="ECO:0000313" key="11">
    <source>
        <dbReference type="EMBL" id="OEH94319.1"/>
    </source>
</evidence>
<evidence type="ECO:0000256" key="1">
    <source>
        <dbReference type="ARBA" id="ARBA00004496"/>
    </source>
</evidence>
<dbReference type="Pfam" id="PF00072">
    <property type="entry name" value="Response_reg"/>
    <property type="match status" value="1"/>
</dbReference>
<proteinExistence type="predicted"/>
<keyword evidence="4" id="KW-0805">Transcription regulation</keyword>
<feature type="domain" description="OmpR/PhoB-type" evidence="10">
    <location>
        <begin position="127"/>
        <end position="226"/>
    </location>
</feature>
<evidence type="ECO:0000256" key="7">
    <source>
        <dbReference type="PROSITE-ProRule" id="PRU00169"/>
    </source>
</evidence>
<name>A0A1E5LJP4_9BACI</name>
<feature type="domain" description="Response regulatory" evidence="9">
    <location>
        <begin position="3"/>
        <end position="118"/>
    </location>
</feature>
<evidence type="ECO:0000256" key="2">
    <source>
        <dbReference type="ARBA" id="ARBA00022553"/>
    </source>
</evidence>
<feature type="modified residue" description="4-aspartylphosphate" evidence="7">
    <location>
        <position position="53"/>
    </location>
</feature>
<evidence type="ECO:0000256" key="8">
    <source>
        <dbReference type="PROSITE-ProRule" id="PRU01091"/>
    </source>
</evidence>
<organism evidence="11 12">
    <name type="scientific">Bacillus solimangrovi</name>
    <dbReference type="NCBI Taxonomy" id="1305675"/>
    <lineage>
        <taxon>Bacteria</taxon>
        <taxon>Bacillati</taxon>
        <taxon>Bacillota</taxon>
        <taxon>Bacilli</taxon>
        <taxon>Bacillales</taxon>
        <taxon>Bacillaceae</taxon>
        <taxon>Bacillus</taxon>
    </lineage>
</organism>
<evidence type="ECO:0000256" key="3">
    <source>
        <dbReference type="ARBA" id="ARBA00023012"/>
    </source>
</evidence>
<sequence length="229" mass="26034">MTSILVLEDEPGIRSFIVLNLKRNGYTVIEAETGEEALQQFNEHPEIDIALLDVMLPGIDGFEVCKQIRSKTEQVGIIMLTARTQEVDRVHGLMSGADDYMNKPFSPAELNARIFSLMRRIKGSSPKQAMRSSIFQLNPKTKQAKKHGELIDLTPTEFALLQLFLSRSEEPISRNELLDEVWGVEYVGDPKIVDVNVRRLRKKIEDDPSKPAFLETVWGLGYCWSENKQ</sequence>
<keyword evidence="6" id="KW-0804">Transcription</keyword>
<evidence type="ECO:0000256" key="5">
    <source>
        <dbReference type="ARBA" id="ARBA00023125"/>
    </source>
</evidence>
<reference evidence="11 12" key="1">
    <citation type="submission" date="2016-08" db="EMBL/GenBank/DDBJ databases">
        <title>Genome of Bacillus solimangrovi GH2-4.</title>
        <authorList>
            <person name="Lim S."/>
            <person name="Kim B.-C."/>
        </authorList>
    </citation>
    <scope>NUCLEOTIDE SEQUENCE [LARGE SCALE GENOMIC DNA]</scope>
    <source>
        <strain evidence="11 12">GH2-4</strain>
    </source>
</reference>
<dbReference type="Pfam" id="PF00486">
    <property type="entry name" value="Trans_reg_C"/>
    <property type="match status" value="1"/>
</dbReference>
<dbReference type="FunFam" id="3.40.50.2300:FF:000001">
    <property type="entry name" value="DNA-binding response regulator PhoB"/>
    <property type="match status" value="1"/>
</dbReference>
<dbReference type="InterPro" id="IPR001867">
    <property type="entry name" value="OmpR/PhoB-type_DNA-bd"/>
</dbReference>
<dbReference type="PANTHER" id="PTHR48111">
    <property type="entry name" value="REGULATOR OF RPOS"/>
    <property type="match status" value="1"/>
</dbReference>
<evidence type="ECO:0000256" key="4">
    <source>
        <dbReference type="ARBA" id="ARBA00023015"/>
    </source>
</evidence>
<feature type="DNA-binding region" description="OmpR/PhoB-type" evidence="8">
    <location>
        <begin position="127"/>
        <end position="226"/>
    </location>
</feature>
<evidence type="ECO:0000313" key="12">
    <source>
        <dbReference type="Proteomes" id="UP000095209"/>
    </source>
</evidence>
<dbReference type="GO" id="GO:0000976">
    <property type="term" value="F:transcription cis-regulatory region binding"/>
    <property type="evidence" value="ECO:0007669"/>
    <property type="project" value="TreeGrafter"/>
</dbReference>
<accession>A0A1E5LJP4</accession>
<dbReference type="PANTHER" id="PTHR48111:SF54">
    <property type="entry name" value="STAGE 0 SPORULATION PROTEIN A HOMOLOG"/>
    <property type="match status" value="1"/>
</dbReference>
<evidence type="ECO:0000259" key="10">
    <source>
        <dbReference type="PROSITE" id="PS51755"/>
    </source>
</evidence>
<dbReference type="InterPro" id="IPR011006">
    <property type="entry name" value="CheY-like_superfamily"/>
</dbReference>
<dbReference type="EMBL" id="MJEH01000003">
    <property type="protein sequence ID" value="OEH94319.1"/>
    <property type="molecule type" value="Genomic_DNA"/>
</dbReference>
<comment type="caution">
    <text evidence="11">The sequence shown here is derived from an EMBL/GenBank/DDBJ whole genome shotgun (WGS) entry which is preliminary data.</text>
</comment>
<dbReference type="PROSITE" id="PS51755">
    <property type="entry name" value="OMPR_PHOB"/>
    <property type="match status" value="1"/>
</dbReference>
<gene>
    <name evidence="11" type="ORF">BFG57_08670</name>
</gene>
<dbReference type="AlphaFoldDB" id="A0A1E5LJP4"/>
<dbReference type="InterPro" id="IPR039420">
    <property type="entry name" value="WalR-like"/>
</dbReference>
<comment type="subcellular location">
    <subcellularLocation>
        <location evidence="1">Cytoplasm</location>
    </subcellularLocation>
</comment>
<dbReference type="Gene3D" id="3.40.50.2300">
    <property type="match status" value="1"/>
</dbReference>
<dbReference type="Gene3D" id="1.10.10.10">
    <property type="entry name" value="Winged helix-like DNA-binding domain superfamily/Winged helix DNA-binding domain"/>
    <property type="match status" value="1"/>
</dbReference>
<dbReference type="GO" id="GO:0005829">
    <property type="term" value="C:cytosol"/>
    <property type="evidence" value="ECO:0007669"/>
    <property type="project" value="TreeGrafter"/>
</dbReference>
<dbReference type="PROSITE" id="PS50110">
    <property type="entry name" value="RESPONSE_REGULATORY"/>
    <property type="match status" value="1"/>
</dbReference>
<dbReference type="CDD" id="cd00383">
    <property type="entry name" value="trans_reg_C"/>
    <property type="match status" value="1"/>
</dbReference>
<keyword evidence="12" id="KW-1185">Reference proteome</keyword>
<keyword evidence="3" id="KW-0902">Two-component regulatory system</keyword>
<dbReference type="InterPro" id="IPR001789">
    <property type="entry name" value="Sig_transdc_resp-reg_receiver"/>
</dbReference>
<dbReference type="Gene3D" id="6.10.250.690">
    <property type="match status" value="1"/>
</dbReference>
<dbReference type="GO" id="GO:0000156">
    <property type="term" value="F:phosphorelay response regulator activity"/>
    <property type="evidence" value="ECO:0007669"/>
    <property type="project" value="TreeGrafter"/>
</dbReference>
<dbReference type="STRING" id="1305675.BFG57_08670"/>